<evidence type="ECO:0000256" key="2">
    <source>
        <dbReference type="PROSITE-ProRule" id="PRU00176"/>
    </source>
</evidence>
<dbReference type="Proteomes" id="UP001152320">
    <property type="component" value="Chromosome 5"/>
</dbReference>
<dbReference type="SUPFAM" id="SSF54928">
    <property type="entry name" value="RNA-binding domain, RBD"/>
    <property type="match status" value="1"/>
</dbReference>
<proteinExistence type="predicted"/>
<dbReference type="InterPro" id="IPR012677">
    <property type="entry name" value="Nucleotide-bd_a/b_plait_sf"/>
</dbReference>
<keyword evidence="1 2" id="KW-0694">RNA-binding</keyword>
<dbReference type="InterPro" id="IPR000504">
    <property type="entry name" value="RRM_dom"/>
</dbReference>
<protein>
    <submittedName>
        <fullName evidence="5">RNA-binding Raly-like protein</fullName>
    </submittedName>
</protein>
<dbReference type="PANTHER" id="PTHR13968">
    <property type="entry name" value="HETEROGENEOUS NUCLEAR RIBONUCLEOPROTEIN"/>
    <property type="match status" value="1"/>
</dbReference>
<evidence type="ECO:0000256" key="3">
    <source>
        <dbReference type="SAM" id="MobiDB-lite"/>
    </source>
</evidence>
<feature type="domain" description="RRM" evidence="4">
    <location>
        <begin position="35"/>
        <end position="101"/>
    </location>
</feature>
<dbReference type="InterPro" id="IPR035979">
    <property type="entry name" value="RBD_domain_sf"/>
</dbReference>
<dbReference type="EMBL" id="JAIZAY010000005">
    <property type="protein sequence ID" value="KAJ8041983.1"/>
    <property type="molecule type" value="Genomic_DNA"/>
</dbReference>
<evidence type="ECO:0000259" key="4">
    <source>
        <dbReference type="PROSITE" id="PS50102"/>
    </source>
</evidence>
<name>A0A9Q1HE93_HOLLE</name>
<dbReference type="PROSITE" id="PS50102">
    <property type="entry name" value="RRM"/>
    <property type="match status" value="1"/>
</dbReference>
<dbReference type="OrthoDB" id="6730379at2759"/>
<dbReference type="PANTHER" id="PTHR13968:SF26">
    <property type="entry name" value="RRM DOMAIN-CONTAINING PROTEIN"/>
    <property type="match status" value="1"/>
</dbReference>
<feature type="region of interest" description="Disordered" evidence="3">
    <location>
        <begin position="1"/>
        <end position="33"/>
    </location>
</feature>
<sequence>MNRPPFMGIPRGNPGLGFQPIGKMTNSQDPKSKASRVFVGNLNTGVVKEDKLVEIFSKYGPISAVSLIKGFGFVQFTNEFHARKAVQGEHGRVIADQPMGI</sequence>
<dbReference type="GO" id="GO:0005634">
    <property type="term" value="C:nucleus"/>
    <property type="evidence" value="ECO:0007669"/>
    <property type="project" value="TreeGrafter"/>
</dbReference>
<dbReference type="Pfam" id="PF00076">
    <property type="entry name" value="RRM_1"/>
    <property type="match status" value="1"/>
</dbReference>
<accession>A0A9Q1HE93</accession>
<dbReference type="AlphaFoldDB" id="A0A9Q1HE93"/>
<dbReference type="SMART" id="SM00360">
    <property type="entry name" value="RRM"/>
    <property type="match status" value="1"/>
</dbReference>
<dbReference type="InterPro" id="IPR051186">
    <property type="entry name" value="RRM_HNRPC/RALY_subfam"/>
</dbReference>
<evidence type="ECO:0000313" key="6">
    <source>
        <dbReference type="Proteomes" id="UP001152320"/>
    </source>
</evidence>
<gene>
    <name evidence="5" type="ORF">HOLleu_12935</name>
</gene>
<dbReference type="Gene3D" id="3.30.70.330">
    <property type="match status" value="1"/>
</dbReference>
<dbReference type="GO" id="GO:0003723">
    <property type="term" value="F:RNA binding"/>
    <property type="evidence" value="ECO:0007669"/>
    <property type="project" value="UniProtKB-UniRule"/>
</dbReference>
<reference evidence="5" key="1">
    <citation type="submission" date="2021-10" db="EMBL/GenBank/DDBJ databases">
        <title>Tropical sea cucumber genome reveals ecological adaptation and Cuvierian tubules defense mechanism.</title>
        <authorList>
            <person name="Chen T."/>
        </authorList>
    </citation>
    <scope>NUCLEOTIDE SEQUENCE</scope>
    <source>
        <strain evidence="5">Nanhai2018</strain>
        <tissue evidence="5">Muscle</tissue>
    </source>
</reference>
<evidence type="ECO:0000313" key="5">
    <source>
        <dbReference type="EMBL" id="KAJ8041983.1"/>
    </source>
</evidence>
<keyword evidence="6" id="KW-1185">Reference proteome</keyword>
<organism evidence="5 6">
    <name type="scientific">Holothuria leucospilota</name>
    <name type="common">Black long sea cucumber</name>
    <name type="synonym">Mertensiothuria leucospilota</name>
    <dbReference type="NCBI Taxonomy" id="206669"/>
    <lineage>
        <taxon>Eukaryota</taxon>
        <taxon>Metazoa</taxon>
        <taxon>Echinodermata</taxon>
        <taxon>Eleutherozoa</taxon>
        <taxon>Echinozoa</taxon>
        <taxon>Holothuroidea</taxon>
        <taxon>Aspidochirotacea</taxon>
        <taxon>Aspidochirotida</taxon>
        <taxon>Holothuriidae</taxon>
        <taxon>Holothuria</taxon>
    </lineage>
</organism>
<comment type="caution">
    <text evidence="5">The sequence shown here is derived from an EMBL/GenBank/DDBJ whole genome shotgun (WGS) entry which is preliminary data.</text>
</comment>
<evidence type="ECO:0000256" key="1">
    <source>
        <dbReference type="ARBA" id="ARBA00022884"/>
    </source>
</evidence>